<feature type="compositionally biased region" description="Polar residues" evidence="1">
    <location>
        <begin position="170"/>
        <end position="179"/>
    </location>
</feature>
<evidence type="ECO:0000313" key="3">
    <source>
        <dbReference type="EMBL" id="TQF13237.1"/>
    </source>
</evidence>
<dbReference type="EMBL" id="VIFM01000107">
    <property type="protein sequence ID" value="TQF13237.1"/>
    <property type="molecule type" value="Genomic_DNA"/>
</dbReference>
<comment type="caution">
    <text evidence="3">The sequence shown here is derived from an EMBL/GenBank/DDBJ whole genome shotgun (WGS) entry which is preliminary data.</text>
</comment>
<proteinExistence type="predicted"/>
<dbReference type="AlphaFoldDB" id="A0A540WW72"/>
<accession>A0A540WW72</accession>
<feature type="transmembrane region" description="Helical" evidence="2">
    <location>
        <begin position="69"/>
        <end position="97"/>
    </location>
</feature>
<sequence length="179" mass="20543">MIGIPLGWAYSNFGEWALHKYVLHGLGRHRGSFWGFHWHEHHQASRKHDMLDDQYLRSLWTWSAQTKELLGLAAVALAHAPLFPVAPFFVGTVWACAVNYYRVHRRAHLDPQWAREHLPWHYDHHLGSDQNANWCVTHPFFDNLLGTRREYLGVQPSASTVPVPMGTGERLTSASPAHP</sequence>
<evidence type="ECO:0000313" key="4">
    <source>
        <dbReference type="Proteomes" id="UP000315369"/>
    </source>
</evidence>
<dbReference type="OrthoDB" id="5381364at2"/>
<keyword evidence="4" id="KW-1185">Reference proteome</keyword>
<organism evidence="3 4">
    <name type="scientific">Myxococcus llanfairpwllgwyngyllgogerychwyrndrobwllllantysiliogogogochensis</name>
    <dbReference type="NCBI Taxonomy" id="2590453"/>
    <lineage>
        <taxon>Bacteria</taxon>
        <taxon>Pseudomonadati</taxon>
        <taxon>Myxococcota</taxon>
        <taxon>Myxococcia</taxon>
        <taxon>Myxococcales</taxon>
        <taxon>Cystobacterineae</taxon>
        <taxon>Myxococcaceae</taxon>
        <taxon>Myxococcus</taxon>
    </lineage>
</organism>
<dbReference type="Proteomes" id="UP000315369">
    <property type="component" value="Unassembled WGS sequence"/>
</dbReference>
<evidence type="ECO:0000256" key="2">
    <source>
        <dbReference type="SAM" id="Phobius"/>
    </source>
</evidence>
<protein>
    <recommendedName>
        <fullName evidence="5">Fatty acid hydroxylase domain-containing protein</fullName>
    </recommendedName>
</protein>
<keyword evidence="2" id="KW-0812">Transmembrane</keyword>
<feature type="region of interest" description="Disordered" evidence="1">
    <location>
        <begin position="160"/>
        <end position="179"/>
    </location>
</feature>
<name>A0A540WW72_9BACT</name>
<keyword evidence="2" id="KW-0472">Membrane</keyword>
<reference evidence="3 4" key="1">
    <citation type="submission" date="2019-06" db="EMBL/GenBank/DDBJ databases">
        <authorList>
            <person name="Livingstone P."/>
            <person name="Whitworth D."/>
        </authorList>
    </citation>
    <scope>NUCLEOTIDE SEQUENCE [LARGE SCALE GENOMIC DNA]</scope>
    <source>
        <strain evidence="3 4">AM401</strain>
    </source>
</reference>
<gene>
    <name evidence="3" type="ORF">FJV41_24885</name>
</gene>
<evidence type="ECO:0008006" key="5">
    <source>
        <dbReference type="Google" id="ProtNLM"/>
    </source>
</evidence>
<evidence type="ECO:0000256" key="1">
    <source>
        <dbReference type="SAM" id="MobiDB-lite"/>
    </source>
</evidence>
<dbReference type="RefSeq" id="WP_141645038.1">
    <property type="nucleotide sequence ID" value="NZ_VIFM01000107.1"/>
</dbReference>
<keyword evidence="2" id="KW-1133">Transmembrane helix</keyword>